<keyword evidence="4 10" id="KW-0812">Transmembrane</keyword>
<dbReference type="PROSITE" id="PS50920">
    <property type="entry name" value="SOLCAR"/>
    <property type="match status" value="3"/>
</dbReference>
<evidence type="ECO:0000256" key="2">
    <source>
        <dbReference type="ARBA" id="ARBA00006375"/>
    </source>
</evidence>
<dbReference type="InParanoid" id="A0A316VH58"/>
<dbReference type="InterPro" id="IPR023395">
    <property type="entry name" value="MCP_dom_sf"/>
</dbReference>
<feature type="repeat" description="Solcar" evidence="10">
    <location>
        <begin position="174"/>
        <end position="258"/>
    </location>
</feature>
<sequence length="375" mass="38931">MSSEAIKGRLQDAEKSAEKTASDLKSKALDASNDLKARTQDATNDLGSKAQDAISSIKGKTTTDPLGFVPNFSFTDYVRFFSAGALCATITHGAMTPVDVVKTRLQLEPKGSKLGMASMARSIVASEGAAGLMTGFGPTAVGYLIQGGSKFCGFEAFKRAGVLMAGSEAEAQKHRTLIYIGGASAAELIASTLLTPLEAARIRLVSQRGYASGLAGAMTRMASEGGFREFYAGYIPILLKQIPFTVAQFTVNEYSHEFVNNNISEESIKAYGKTGEVGVSLGCGLAAGIAAAIASHPADTLLSKINKGGGGSGGTLSRLAQLTKETGFMGLWAGLGTRIIMQGALICAQMAIYDQIKKGLGAPAGISIAKETNVD</sequence>
<evidence type="ECO:0000256" key="12">
    <source>
        <dbReference type="SAM" id="MobiDB-lite"/>
    </source>
</evidence>
<gene>
    <name evidence="13" type="ORF">FA14DRAFT_140470</name>
</gene>
<feature type="repeat" description="Solcar" evidence="10">
    <location>
        <begin position="275"/>
        <end position="359"/>
    </location>
</feature>
<dbReference type="InterPro" id="IPR018108">
    <property type="entry name" value="MCP_transmembrane"/>
</dbReference>
<feature type="repeat" description="Solcar" evidence="10">
    <location>
        <begin position="75"/>
        <end position="160"/>
    </location>
</feature>
<keyword evidence="5" id="KW-0677">Repeat</keyword>
<evidence type="ECO:0000256" key="1">
    <source>
        <dbReference type="ARBA" id="ARBA00004448"/>
    </source>
</evidence>
<proteinExistence type="inferred from homology"/>
<dbReference type="GO" id="GO:0005743">
    <property type="term" value="C:mitochondrial inner membrane"/>
    <property type="evidence" value="ECO:0007669"/>
    <property type="project" value="UniProtKB-SubCell"/>
</dbReference>
<comment type="similarity">
    <text evidence="2 11">Belongs to the mitochondrial carrier (TC 2.A.29) family.</text>
</comment>
<dbReference type="PANTHER" id="PTHR45671">
    <property type="entry name" value="SOLUTE CARRIER FAMILY 25 (MITOCHONDRIAL CARRIER PHOSPHATE CARRIER), MEMBER 3, LIKE-RELATED-RELATED"/>
    <property type="match status" value="1"/>
</dbReference>
<dbReference type="RefSeq" id="XP_025356886.1">
    <property type="nucleotide sequence ID" value="XM_025497099.1"/>
</dbReference>
<dbReference type="OrthoDB" id="427452at2759"/>
<dbReference type="InterPro" id="IPR044677">
    <property type="entry name" value="SLC25A3/Pic2/Mir1-like"/>
</dbReference>
<dbReference type="AlphaFoldDB" id="A0A316VH58"/>
<keyword evidence="9 10" id="KW-0472">Membrane</keyword>
<evidence type="ECO:0000256" key="4">
    <source>
        <dbReference type="ARBA" id="ARBA00022692"/>
    </source>
</evidence>
<evidence type="ECO:0000256" key="8">
    <source>
        <dbReference type="ARBA" id="ARBA00023128"/>
    </source>
</evidence>
<dbReference type="Pfam" id="PF00153">
    <property type="entry name" value="Mito_carr"/>
    <property type="match status" value="3"/>
</dbReference>
<evidence type="ECO:0000256" key="7">
    <source>
        <dbReference type="ARBA" id="ARBA00022989"/>
    </source>
</evidence>
<keyword evidence="7" id="KW-1133">Transmembrane helix</keyword>
<evidence type="ECO:0000256" key="11">
    <source>
        <dbReference type="RuleBase" id="RU000488"/>
    </source>
</evidence>
<dbReference type="PANTHER" id="PTHR45671:SF15">
    <property type="entry name" value="MIR1-PHOSPHATE TRANSPORTER OF THE MITOCHONDRIAL CARRIER (MCF) FAMILY"/>
    <property type="match status" value="1"/>
</dbReference>
<dbReference type="Proteomes" id="UP000245771">
    <property type="component" value="Unassembled WGS sequence"/>
</dbReference>
<keyword evidence="6" id="KW-0999">Mitochondrion inner membrane</keyword>
<reference evidence="13 14" key="1">
    <citation type="journal article" date="2018" name="Mol. Biol. Evol.">
        <title>Broad Genomic Sampling Reveals a Smut Pathogenic Ancestry of the Fungal Clade Ustilaginomycotina.</title>
        <authorList>
            <person name="Kijpornyongpan T."/>
            <person name="Mondo S.J."/>
            <person name="Barry K."/>
            <person name="Sandor L."/>
            <person name="Lee J."/>
            <person name="Lipzen A."/>
            <person name="Pangilinan J."/>
            <person name="LaButti K."/>
            <person name="Hainaut M."/>
            <person name="Henrissat B."/>
            <person name="Grigoriev I.V."/>
            <person name="Spatafora J.W."/>
            <person name="Aime M.C."/>
        </authorList>
    </citation>
    <scope>NUCLEOTIDE SEQUENCE [LARGE SCALE GENOMIC DNA]</scope>
    <source>
        <strain evidence="13 14">MCA 3882</strain>
    </source>
</reference>
<dbReference type="EMBL" id="KZ819602">
    <property type="protein sequence ID" value="PWN36584.1"/>
    <property type="molecule type" value="Genomic_DNA"/>
</dbReference>
<dbReference type="SUPFAM" id="SSF103506">
    <property type="entry name" value="Mitochondrial carrier"/>
    <property type="match status" value="1"/>
</dbReference>
<dbReference type="GO" id="GO:1990547">
    <property type="term" value="P:mitochondrial phosphate ion transmembrane transport"/>
    <property type="evidence" value="ECO:0007669"/>
    <property type="project" value="InterPro"/>
</dbReference>
<evidence type="ECO:0000313" key="13">
    <source>
        <dbReference type="EMBL" id="PWN36584.1"/>
    </source>
</evidence>
<keyword evidence="14" id="KW-1185">Reference proteome</keyword>
<name>A0A316VH58_9BASI</name>
<dbReference type="Gene3D" id="1.50.40.10">
    <property type="entry name" value="Mitochondrial carrier domain"/>
    <property type="match status" value="1"/>
</dbReference>
<dbReference type="GeneID" id="37018880"/>
<dbReference type="InterPro" id="IPR002067">
    <property type="entry name" value="MCP"/>
</dbReference>
<protein>
    <submittedName>
        <fullName evidence="13">Mitochondrial carrier</fullName>
    </submittedName>
</protein>
<evidence type="ECO:0000256" key="5">
    <source>
        <dbReference type="ARBA" id="ARBA00022737"/>
    </source>
</evidence>
<feature type="region of interest" description="Disordered" evidence="12">
    <location>
        <begin position="1"/>
        <end position="35"/>
    </location>
</feature>
<keyword evidence="8" id="KW-0496">Mitochondrion</keyword>
<keyword evidence="3 11" id="KW-0813">Transport</keyword>
<dbReference type="STRING" id="1280837.A0A316VH58"/>
<evidence type="ECO:0000256" key="6">
    <source>
        <dbReference type="ARBA" id="ARBA00022792"/>
    </source>
</evidence>
<evidence type="ECO:0000256" key="10">
    <source>
        <dbReference type="PROSITE-ProRule" id="PRU00282"/>
    </source>
</evidence>
<evidence type="ECO:0000256" key="9">
    <source>
        <dbReference type="ARBA" id="ARBA00023136"/>
    </source>
</evidence>
<comment type="subcellular location">
    <subcellularLocation>
        <location evidence="1">Mitochondrion inner membrane</location>
        <topology evidence="1">Multi-pass membrane protein</topology>
    </subcellularLocation>
</comment>
<dbReference type="GO" id="GO:0005315">
    <property type="term" value="F:phosphate transmembrane transporter activity"/>
    <property type="evidence" value="ECO:0007669"/>
    <property type="project" value="InterPro"/>
</dbReference>
<evidence type="ECO:0000256" key="3">
    <source>
        <dbReference type="ARBA" id="ARBA00022448"/>
    </source>
</evidence>
<dbReference type="PRINTS" id="PR00926">
    <property type="entry name" value="MITOCARRIER"/>
</dbReference>
<evidence type="ECO:0000313" key="14">
    <source>
        <dbReference type="Proteomes" id="UP000245771"/>
    </source>
</evidence>
<accession>A0A316VH58</accession>
<organism evidence="13 14">
    <name type="scientific">Meira miltonrushii</name>
    <dbReference type="NCBI Taxonomy" id="1280837"/>
    <lineage>
        <taxon>Eukaryota</taxon>
        <taxon>Fungi</taxon>
        <taxon>Dikarya</taxon>
        <taxon>Basidiomycota</taxon>
        <taxon>Ustilaginomycotina</taxon>
        <taxon>Exobasidiomycetes</taxon>
        <taxon>Exobasidiales</taxon>
        <taxon>Brachybasidiaceae</taxon>
        <taxon>Meira</taxon>
    </lineage>
</organism>